<protein>
    <submittedName>
        <fullName evidence="2">Uncharacterized protein</fullName>
    </submittedName>
</protein>
<organism evidence="2">
    <name type="scientific">Theileria annulata</name>
    <dbReference type="NCBI Taxonomy" id="5874"/>
    <lineage>
        <taxon>Eukaryota</taxon>
        <taxon>Sar</taxon>
        <taxon>Alveolata</taxon>
        <taxon>Apicomplexa</taxon>
        <taxon>Aconoidasida</taxon>
        <taxon>Piroplasmida</taxon>
        <taxon>Theileriidae</taxon>
        <taxon>Theileria</taxon>
    </lineage>
</organism>
<dbReference type="EMBL" id="UIVT01000003">
    <property type="protein sequence ID" value="SVP93528.1"/>
    <property type="molecule type" value="Genomic_DNA"/>
</dbReference>
<accession>A0A3B0NG26</accession>
<name>A0A3B0NG26_THEAN</name>
<evidence type="ECO:0000313" key="1">
    <source>
        <dbReference type="EMBL" id="SVP92723.1"/>
    </source>
</evidence>
<sequence length="287" mass="32499">MASGSRSSDSDWITSEQSREITMLALRKGAALQKLVSITSRNSASVKALKNALFKMKVYAFGEEHQATISSGEQKGSFRFSQVQLKLLRQEQLMLLSENQRLIDELQKIRKLNIINNNTIIANRNAIASRDGVGNNSSESMVQSKTPNKSKLLKCIDKTLAGENEVNLMKVKLLYFVTVVDKAKQRIQFTTLRRLSGQDRVGNYSQSNLLNPQRYYTLTKKAACILVELILERKVKAQLSNTLNLMKQYNSEFKTKITVNVGFKPVIPNKEPRLGNLNRLIYFFSSK</sequence>
<dbReference type="AlphaFoldDB" id="A0A3B0NG26"/>
<dbReference type="VEuPathDB" id="PiroplasmaDB:TA04255"/>
<dbReference type="EMBL" id="UIVS01000003">
    <property type="protein sequence ID" value="SVP92723.1"/>
    <property type="molecule type" value="Genomic_DNA"/>
</dbReference>
<reference evidence="2" key="1">
    <citation type="submission" date="2018-07" db="EMBL/GenBank/DDBJ databases">
        <authorList>
            <person name="Quirk P.G."/>
            <person name="Krulwich T.A."/>
        </authorList>
    </citation>
    <scope>NUCLEOTIDE SEQUENCE</scope>
    <source>
        <strain evidence="2">Anand</strain>
    </source>
</reference>
<proteinExistence type="predicted"/>
<evidence type="ECO:0000313" key="2">
    <source>
        <dbReference type="EMBL" id="SVP93528.1"/>
    </source>
</evidence>
<gene>
    <name evidence="2" type="ORF">TAT_000252100</name>
    <name evidence="1" type="ORF">TAV_000252100</name>
</gene>